<comment type="caution">
    <text evidence="1">The sequence shown here is derived from an EMBL/GenBank/DDBJ whole genome shotgun (WGS) entry which is preliminary data.</text>
</comment>
<dbReference type="Proteomes" id="UP001241988">
    <property type="component" value="Unassembled WGS sequence"/>
</dbReference>
<accession>A0ABU0GRZ4</accession>
<gene>
    <name evidence="1" type="ORF">QOZ98_000958</name>
</gene>
<protein>
    <recommendedName>
        <fullName evidence="3">DUF223 domain-containing protein</fullName>
    </recommendedName>
</protein>
<evidence type="ECO:0008006" key="3">
    <source>
        <dbReference type="Google" id="ProtNLM"/>
    </source>
</evidence>
<dbReference type="RefSeq" id="WP_308786346.1">
    <property type="nucleotide sequence ID" value="NZ_JAUSWB010000002.1"/>
</dbReference>
<dbReference type="EMBL" id="JAUSWB010000002">
    <property type="protein sequence ID" value="MDQ0428132.1"/>
    <property type="molecule type" value="Genomic_DNA"/>
</dbReference>
<evidence type="ECO:0000313" key="2">
    <source>
        <dbReference type="Proteomes" id="UP001241988"/>
    </source>
</evidence>
<proteinExistence type="predicted"/>
<name>A0ABU0GRZ4_9BACL</name>
<organism evidence="1 2">
    <name type="scientific">Planomicrobium stackebrandtii</name>
    <dbReference type="NCBI Taxonomy" id="253160"/>
    <lineage>
        <taxon>Bacteria</taxon>
        <taxon>Bacillati</taxon>
        <taxon>Bacillota</taxon>
        <taxon>Bacilli</taxon>
        <taxon>Bacillales</taxon>
        <taxon>Caryophanaceae</taxon>
        <taxon>Planomicrobium</taxon>
    </lineage>
</organism>
<keyword evidence="2" id="KW-1185">Reference proteome</keyword>
<evidence type="ECO:0000313" key="1">
    <source>
        <dbReference type="EMBL" id="MDQ0428132.1"/>
    </source>
</evidence>
<sequence length="89" mass="10157">MKDVWTVKYGEHTIRVVNTWTNEKLFVDGVLQDEQVGLHFSSRLFGKVKNEADEYEEIKVSVGSCFCTMQCRIFVGDSLIYTTELQTGG</sequence>
<reference evidence="1 2" key="1">
    <citation type="submission" date="2023-07" db="EMBL/GenBank/DDBJ databases">
        <title>Genomic Encyclopedia of Type Strains, Phase IV (KMG-IV): sequencing the most valuable type-strain genomes for metagenomic binning, comparative biology and taxonomic classification.</title>
        <authorList>
            <person name="Goeker M."/>
        </authorList>
    </citation>
    <scope>NUCLEOTIDE SEQUENCE [LARGE SCALE GENOMIC DNA]</scope>
    <source>
        <strain evidence="1 2">DSM 16419</strain>
    </source>
</reference>